<protein>
    <submittedName>
        <fullName evidence="2">Uncharacterized protein</fullName>
    </submittedName>
</protein>
<keyword evidence="1" id="KW-0472">Membrane</keyword>
<evidence type="ECO:0000313" key="3">
    <source>
        <dbReference type="Proteomes" id="UP000076842"/>
    </source>
</evidence>
<accession>A0A165DPA2</accession>
<organism evidence="2 3">
    <name type="scientific">Calocera cornea HHB12733</name>
    <dbReference type="NCBI Taxonomy" id="1353952"/>
    <lineage>
        <taxon>Eukaryota</taxon>
        <taxon>Fungi</taxon>
        <taxon>Dikarya</taxon>
        <taxon>Basidiomycota</taxon>
        <taxon>Agaricomycotina</taxon>
        <taxon>Dacrymycetes</taxon>
        <taxon>Dacrymycetales</taxon>
        <taxon>Dacrymycetaceae</taxon>
        <taxon>Calocera</taxon>
    </lineage>
</organism>
<evidence type="ECO:0000256" key="1">
    <source>
        <dbReference type="SAM" id="Phobius"/>
    </source>
</evidence>
<evidence type="ECO:0000313" key="2">
    <source>
        <dbReference type="EMBL" id="KZT53237.1"/>
    </source>
</evidence>
<dbReference type="AlphaFoldDB" id="A0A165DPA2"/>
<name>A0A165DPA2_9BASI</name>
<keyword evidence="1" id="KW-1133">Transmembrane helix</keyword>
<keyword evidence="1" id="KW-0812">Transmembrane</keyword>
<dbReference type="InParanoid" id="A0A165DPA2"/>
<sequence length="93" mass="9555">MDHALEEVAGGDGELGRDAVGGTRLLVLFDVGPASVRAVVVHRPPSRRGLIAYGWRRGELVLGGAPVLGLVAAIVVVSHWTLLGIVGGRGLVA</sequence>
<keyword evidence="3" id="KW-1185">Reference proteome</keyword>
<dbReference type="EMBL" id="KV424042">
    <property type="protein sequence ID" value="KZT53237.1"/>
    <property type="molecule type" value="Genomic_DNA"/>
</dbReference>
<proteinExistence type="predicted"/>
<feature type="transmembrane region" description="Helical" evidence="1">
    <location>
        <begin position="60"/>
        <end position="82"/>
    </location>
</feature>
<dbReference type="Proteomes" id="UP000076842">
    <property type="component" value="Unassembled WGS sequence"/>
</dbReference>
<gene>
    <name evidence="2" type="ORF">CALCODRAFT_55712</name>
</gene>
<reference evidence="2 3" key="1">
    <citation type="journal article" date="2016" name="Mol. Biol. Evol.">
        <title>Comparative Genomics of Early-Diverging Mushroom-Forming Fungi Provides Insights into the Origins of Lignocellulose Decay Capabilities.</title>
        <authorList>
            <person name="Nagy L.G."/>
            <person name="Riley R."/>
            <person name="Tritt A."/>
            <person name="Adam C."/>
            <person name="Daum C."/>
            <person name="Floudas D."/>
            <person name="Sun H."/>
            <person name="Yadav J.S."/>
            <person name="Pangilinan J."/>
            <person name="Larsson K.H."/>
            <person name="Matsuura K."/>
            <person name="Barry K."/>
            <person name="Labutti K."/>
            <person name="Kuo R."/>
            <person name="Ohm R.A."/>
            <person name="Bhattacharya S.S."/>
            <person name="Shirouzu T."/>
            <person name="Yoshinaga Y."/>
            <person name="Martin F.M."/>
            <person name="Grigoriev I.V."/>
            <person name="Hibbett D.S."/>
        </authorList>
    </citation>
    <scope>NUCLEOTIDE SEQUENCE [LARGE SCALE GENOMIC DNA]</scope>
    <source>
        <strain evidence="2 3">HHB12733</strain>
    </source>
</reference>